<dbReference type="GO" id="GO:0005829">
    <property type="term" value="C:cytosol"/>
    <property type="evidence" value="ECO:0007669"/>
    <property type="project" value="TreeGrafter"/>
</dbReference>
<evidence type="ECO:0000256" key="1">
    <source>
        <dbReference type="ARBA" id="ARBA00010552"/>
    </source>
</evidence>
<dbReference type="EMBL" id="FODV01000010">
    <property type="protein sequence ID" value="SEP00840.1"/>
    <property type="molecule type" value="Genomic_DNA"/>
</dbReference>
<dbReference type="AlphaFoldDB" id="A0A1H8UC86"/>
<dbReference type="Gene3D" id="3.30.1330.40">
    <property type="entry name" value="RutC-like"/>
    <property type="match status" value="1"/>
</dbReference>
<proteinExistence type="inferred from homology"/>
<dbReference type="PANTHER" id="PTHR11803">
    <property type="entry name" value="2-IMINOBUTANOATE/2-IMINOPROPANOATE DEAMINASE RIDA"/>
    <property type="match status" value="1"/>
</dbReference>
<dbReference type="Pfam" id="PF01042">
    <property type="entry name" value="Ribonuc_L-PSP"/>
    <property type="match status" value="1"/>
</dbReference>
<accession>A0A1H8UC86</accession>
<dbReference type="Proteomes" id="UP000199126">
    <property type="component" value="Unassembled WGS sequence"/>
</dbReference>
<dbReference type="InterPro" id="IPR006175">
    <property type="entry name" value="YjgF/YER057c/UK114"/>
</dbReference>
<gene>
    <name evidence="2" type="ORF">SAMN04487948_110108</name>
</gene>
<dbReference type="RefSeq" id="WP_089826068.1">
    <property type="nucleotide sequence ID" value="NZ_FODV01000010.1"/>
</dbReference>
<dbReference type="FunFam" id="3.30.1330.40:FF:000001">
    <property type="entry name" value="L-PSP family endoribonuclease"/>
    <property type="match status" value="1"/>
</dbReference>
<evidence type="ECO:0000313" key="2">
    <source>
        <dbReference type="EMBL" id="SEP00840.1"/>
    </source>
</evidence>
<dbReference type="PROSITE" id="PS01094">
    <property type="entry name" value="UPF0076"/>
    <property type="match status" value="1"/>
</dbReference>
<dbReference type="CDD" id="cd00448">
    <property type="entry name" value="YjgF_YER057c_UK114_family"/>
    <property type="match status" value="1"/>
</dbReference>
<dbReference type="SUPFAM" id="SSF55298">
    <property type="entry name" value="YjgF-like"/>
    <property type="match status" value="1"/>
</dbReference>
<organism evidence="2 3">
    <name type="scientific">Halogranum amylolyticum</name>
    <dbReference type="NCBI Taxonomy" id="660520"/>
    <lineage>
        <taxon>Archaea</taxon>
        <taxon>Methanobacteriati</taxon>
        <taxon>Methanobacteriota</taxon>
        <taxon>Stenosarchaea group</taxon>
        <taxon>Halobacteria</taxon>
        <taxon>Halobacteriales</taxon>
        <taxon>Haloferacaceae</taxon>
    </lineage>
</organism>
<dbReference type="InterPro" id="IPR006056">
    <property type="entry name" value="RidA"/>
</dbReference>
<comment type="similarity">
    <text evidence="1">Belongs to the RutC family.</text>
</comment>
<dbReference type="NCBIfam" id="TIGR00004">
    <property type="entry name" value="Rid family detoxifying hydrolase"/>
    <property type="match status" value="1"/>
</dbReference>
<dbReference type="InterPro" id="IPR035959">
    <property type="entry name" value="RutC-like_sf"/>
</dbReference>
<keyword evidence="3" id="KW-1185">Reference proteome</keyword>
<reference evidence="3" key="1">
    <citation type="submission" date="2016-10" db="EMBL/GenBank/DDBJ databases">
        <authorList>
            <person name="Varghese N."/>
            <person name="Submissions S."/>
        </authorList>
    </citation>
    <scope>NUCLEOTIDE SEQUENCE [LARGE SCALE GENOMIC DNA]</scope>
    <source>
        <strain evidence="3">CGMCC 1.10121</strain>
    </source>
</reference>
<dbReference type="GO" id="GO:0019239">
    <property type="term" value="F:deaminase activity"/>
    <property type="evidence" value="ECO:0007669"/>
    <property type="project" value="TreeGrafter"/>
</dbReference>
<sequence>MMRVIQTAEAPSAVGAYSQATTNEEILFTSGQIPMTADGELLAEASIAEQTEQVFDNIVAILDSEGGTLEDVLKMTVYLNDIDDFDEMNEVYSGFFDDSPPARSAVEVANLPKGVDIEIEAIASL</sequence>
<dbReference type="PANTHER" id="PTHR11803:SF58">
    <property type="entry name" value="PROTEIN HMF1-RELATED"/>
    <property type="match status" value="1"/>
</dbReference>
<protein>
    <submittedName>
        <fullName evidence="2">Reactive intermediate/imine deaminase</fullName>
    </submittedName>
</protein>
<dbReference type="OrthoDB" id="211138at2157"/>
<name>A0A1H8UC86_9EURY</name>
<dbReference type="InterPro" id="IPR019897">
    <property type="entry name" value="RidA_CS"/>
</dbReference>
<evidence type="ECO:0000313" key="3">
    <source>
        <dbReference type="Proteomes" id="UP000199126"/>
    </source>
</evidence>